<evidence type="ECO:0000256" key="7">
    <source>
        <dbReference type="RuleBase" id="RU365066"/>
    </source>
</evidence>
<dbReference type="GO" id="GO:0016788">
    <property type="term" value="F:hydrolase activity, acting on ester bonds"/>
    <property type="evidence" value="ECO:0007669"/>
    <property type="project" value="TreeGrafter"/>
</dbReference>
<keyword evidence="2 7" id="KW-0337">GPI-anchor biosynthesis</keyword>
<feature type="transmembrane region" description="Helical" evidence="7">
    <location>
        <begin position="173"/>
        <end position="189"/>
    </location>
</feature>
<dbReference type="AlphaFoldDB" id="A0A6A5KLP3"/>
<organism evidence="8 9">
    <name type="scientific">Decorospora gaudefroyi</name>
    <dbReference type="NCBI Taxonomy" id="184978"/>
    <lineage>
        <taxon>Eukaryota</taxon>
        <taxon>Fungi</taxon>
        <taxon>Dikarya</taxon>
        <taxon>Ascomycota</taxon>
        <taxon>Pezizomycotina</taxon>
        <taxon>Dothideomycetes</taxon>
        <taxon>Pleosporomycetidae</taxon>
        <taxon>Pleosporales</taxon>
        <taxon>Pleosporineae</taxon>
        <taxon>Pleosporaceae</taxon>
        <taxon>Decorospora</taxon>
    </lineage>
</organism>
<evidence type="ECO:0000256" key="6">
    <source>
        <dbReference type="ARBA" id="ARBA00023136"/>
    </source>
</evidence>
<feature type="transmembrane region" description="Helical" evidence="7">
    <location>
        <begin position="234"/>
        <end position="253"/>
    </location>
</feature>
<dbReference type="Pfam" id="PF04080">
    <property type="entry name" value="Per1"/>
    <property type="match status" value="1"/>
</dbReference>
<name>A0A6A5KLP3_9PLEO</name>
<keyword evidence="7" id="KW-0256">Endoplasmic reticulum</keyword>
<keyword evidence="6 7" id="KW-0472">Membrane</keyword>
<feature type="transmembrane region" description="Helical" evidence="7">
    <location>
        <begin position="209"/>
        <end position="228"/>
    </location>
</feature>
<comment type="caution">
    <text evidence="7">Lacks conserved residue(s) required for the propagation of feature annotation.</text>
</comment>
<feature type="transmembrane region" description="Helical" evidence="7">
    <location>
        <begin position="265"/>
        <end position="285"/>
    </location>
</feature>
<evidence type="ECO:0000256" key="5">
    <source>
        <dbReference type="ARBA" id="ARBA00022989"/>
    </source>
</evidence>
<protein>
    <recommendedName>
        <fullName evidence="7">Post-GPI attachment to proteins factor 3</fullName>
    </recommendedName>
</protein>
<evidence type="ECO:0000313" key="8">
    <source>
        <dbReference type="EMBL" id="KAF1837020.1"/>
    </source>
</evidence>
<comment type="function">
    <text evidence="7">Involved in the lipid remodeling steps of GPI-anchor maturation.</text>
</comment>
<evidence type="ECO:0000256" key="2">
    <source>
        <dbReference type="ARBA" id="ARBA00022502"/>
    </source>
</evidence>
<dbReference type="InterPro" id="IPR007217">
    <property type="entry name" value="Per1-like"/>
</dbReference>
<dbReference type="GO" id="GO:0006506">
    <property type="term" value="P:GPI anchor biosynthetic process"/>
    <property type="evidence" value="ECO:0007669"/>
    <property type="project" value="UniProtKB-KW"/>
</dbReference>
<sequence length="330" mass="38416">MKIRLVWQKLALVWFLCLSDVARASLGDRLPEFKLCVEICKQTNCSPSNPTPIPLHRRLLLWNCGSECDYTCQHITTHARQTRDPPYLTPVPQYHGKWPFYRFLGLQEPFSVLFSLLNYWAHAWGLTQVRERIPRSYGMRPYYIVFAYVGMTSWVASMVFHARDFKITERVDYFAAAANVLYGLFYAPIRVWRLDHRPGTPRKRSLRRVWTVLCALLYLLHVGYLSLWRWDYTYNMAANVGVGVVANVLWTGFSVVQYRRIGRTWAVWPGVCVAWIVMAMGLELLDFAPWGGMVDAHCLWHLGTVVPTVLWYNFLVRDAQEDIAGTRLKD</sequence>
<dbReference type="PANTHER" id="PTHR13148:SF0">
    <property type="entry name" value="POST-GPI ATTACHMENT TO PROTEINS FACTOR 3"/>
    <property type="match status" value="1"/>
</dbReference>
<keyword evidence="9" id="KW-1185">Reference proteome</keyword>
<evidence type="ECO:0000256" key="4">
    <source>
        <dbReference type="ARBA" id="ARBA00022729"/>
    </source>
</evidence>
<dbReference type="OrthoDB" id="419770at2759"/>
<feature type="signal peptide" evidence="7">
    <location>
        <begin position="1"/>
        <end position="24"/>
    </location>
</feature>
<keyword evidence="3 7" id="KW-0812">Transmembrane</keyword>
<accession>A0A6A5KLP3</accession>
<dbReference type="EMBL" id="ML975266">
    <property type="protein sequence ID" value="KAF1837020.1"/>
    <property type="molecule type" value="Genomic_DNA"/>
</dbReference>
<dbReference type="Proteomes" id="UP000800040">
    <property type="component" value="Unassembled WGS sequence"/>
</dbReference>
<dbReference type="GO" id="GO:0005789">
    <property type="term" value="C:endoplasmic reticulum membrane"/>
    <property type="evidence" value="ECO:0007669"/>
    <property type="project" value="UniProtKB-SubCell"/>
</dbReference>
<dbReference type="PANTHER" id="PTHR13148">
    <property type="entry name" value="PER1-RELATED"/>
    <property type="match status" value="1"/>
</dbReference>
<keyword evidence="4 7" id="KW-0732">Signal</keyword>
<evidence type="ECO:0000256" key="1">
    <source>
        <dbReference type="ARBA" id="ARBA00004127"/>
    </source>
</evidence>
<proteinExistence type="inferred from homology"/>
<evidence type="ECO:0000313" key="9">
    <source>
        <dbReference type="Proteomes" id="UP000800040"/>
    </source>
</evidence>
<gene>
    <name evidence="8" type="ORF">BDW02DRAFT_492301</name>
</gene>
<feature type="transmembrane region" description="Helical" evidence="7">
    <location>
        <begin position="142"/>
        <end position="161"/>
    </location>
</feature>
<comment type="subcellular location">
    <subcellularLocation>
        <location evidence="1">Endomembrane system</location>
        <topology evidence="1">Multi-pass membrane protein</topology>
    </subcellularLocation>
    <subcellularLocation>
        <location evidence="7">Endoplasmic reticulum membrane</location>
        <topology evidence="7">Multi-pass membrane protein</topology>
    </subcellularLocation>
</comment>
<feature type="chain" id="PRO_5025706846" description="Post-GPI attachment to proteins factor 3" evidence="7">
    <location>
        <begin position="25"/>
        <end position="330"/>
    </location>
</feature>
<evidence type="ECO:0000256" key="3">
    <source>
        <dbReference type="ARBA" id="ARBA00022692"/>
    </source>
</evidence>
<reference evidence="8" key="1">
    <citation type="submission" date="2020-01" db="EMBL/GenBank/DDBJ databases">
        <authorList>
            <consortium name="DOE Joint Genome Institute"/>
            <person name="Haridas S."/>
            <person name="Albert R."/>
            <person name="Binder M."/>
            <person name="Bloem J."/>
            <person name="Labutti K."/>
            <person name="Salamov A."/>
            <person name="Andreopoulos B."/>
            <person name="Baker S.E."/>
            <person name="Barry K."/>
            <person name="Bills G."/>
            <person name="Bluhm B.H."/>
            <person name="Cannon C."/>
            <person name="Castanera R."/>
            <person name="Culley D.E."/>
            <person name="Daum C."/>
            <person name="Ezra D."/>
            <person name="Gonzalez J.B."/>
            <person name="Henrissat B."/>
            <person name="Kuo A."/>
            <person name="Liang C."/>
            <person name="Lipzen A."/>
            <person name="Lutzoni F."/>
            <person name="Magnuson J."/>
            <person name="Mondo S."/>
            <person name="Nolan M."/>
            <person name="Ohm R."/>
            <person name="Pangilinan J."/>
            <person name="Park H.-J."/>
            <person name="Ramirez L."/>
            <person name="Alfaro M."/>
            <person name="Sun H."/>
            <person name="Tritt A."/>
            <person name="Yoshinaga Y."/>
            <person name="Zwiers L.-H."/>
            <person name="Turgeon B.G."/>
            <person name="Goodwin S.B."/>
            <person name="Spatafora J.W."/>
            <person name="Crous P.W."/>
            <person name="Grigoriev I.V."/>
        </authorList>
    </citation>
    <scope>NUCLEOTIDE SEQUENCE</scope>
    <source>
        <strain evidence="8">P77</strain>
    </source>
</reference>
<comment type="similarity">
    <text evidence="7">Belongs to the PGAP3 family.</text>
</comment>
<keyword evidence="5 7" id="KW-1133">Transmembrane helix</keyword>